<dbReference type="Pfam" id="PF07729">
    <property type="entry name" value="FCD"/>
    <property type="match status" value="1"/>
</dbReference>
<evidence type="ECO:0000313" key="5">
    <source>
        <dbReference type="EMBL" id="GAM76301.1"/>
    </source>
</evidence>
<keyword evidence="1" id="KW-0805">Transcription regulation</keyword>
<reference evidence="5 6" key="1">
    <citation type="submission" date="2015-01" db="EMBL/GenBank/DDBJ databases">
        <title>Vibrio sp. C94 JCM 19241 whole genome shotgun sequence.</title>
        <authorList>
            <person name="Sawabe T."/>
            <person name="Meirelles P."/>
            <person name="Feng G."/>
            <person name="Sayaka M."/>
            <person name="Hattori M."/>
            <person name="Ohkuma M."/>
        </authorList>
    </citation>
    <scope>NUCLEOTIDE SEQUENCE [LARGE SCALE GENOMIC DNA]</scope>
    <source>
        <strain evidence="6">JCM 19241</strain>
    </source>
</reference>
<dbReference type="Gene3D" id="1.20.120.530">
    <property type="entry name" value="GntR ligand-binding domain-like"/>
    <property type="match status" value="1"/>
</dbReference>
<evidence type="ECO:0000256" key="1">
    <source>
        <dbReference type="ARBA" id="ARBA00023015"/>
    </source>
</evidence>
<reference evidence="5 6" key="2">
    <citation type="submission" date="2015-01" db="EMBL/GenBank/DDBJ databases">
        <authorList>
            <consortium name="NBRP consortium"/>
            <person name="Sawabe T."/>
            <person name="Meirelles P."/>
            <person name="Feng G."/>
            <person name="Sayaka M."/>
            <person name="Hattori M."/>
            <person name="Ohkuma M."/>
        </authorList>
    </citation>
    <scope>NUCLEOTIDE SEQUENCE [LARGE SCALE GENOMIC DNA]</scope>
    <source>
        <strain evidence="6">JCM 19241</strain>
    </source>
</reference>
<dbReference type="InterPro" id="IPR036390">
    <property type="entry name" value="WH_DNA-bd_sf"/>
</dbReference>
<keyword evidence="3" id="KW-0804">Transcription</keyword>
<dbReference type="PANTHER" id="PTHR43537">
    <property type="entry name" value="TRANSCRIPTIONAL REGULATOR, GNTR FAMILY"/>
    <property type="match status" value="1"/>
</dbReference>
<evidence type="ECO:0000259" key="4">
    <source>
        <dbReference type="PROSITE" id="PS50949"/>
    </source>
</evidence>
<dbReference type="GO" id="GO:0003677">
    <property type="term" value="F:DNA binding"/>
    <property type="evidence" value="ECO:0007669"/>
    <property type="project" value="UniProtKB-KW"/>
</dbReference>
<dbReference type="GO" id="GO:0003700">
    <property type="term" value="F:DNA-binding transcription factor activity"/>
    <property type="evidence" value="ECO:0007669"/>
    <property type="project" value="InterPro"/>
</dbReference>
<dbReference type="AlphaFoldDB" id="A0A0B8QCB1"/>
<dbReference type="InterPro" id="IPR036388">
    <property type="entry name" value="WH-like_DNA-bd_sf"/>
</dbReference>
<dbReference type="PANTHER" id="PTHR43537:SF5">
    <property type="entry name" value="UXU OPERON TRANSCRIPTIONAL REGULATOR"/>
    <property type="match status" value="1"/>
</dbReference>
<dbReference type="PRINTS" id="PR00035">
    <property type="entry name" value="HTHGNTR"/>
</dbReference>
<dbReference type="CDD" id="cd07377">
    <property type="entry name" value="WHTH_GntR"/>
    <property type="match status" value="1"/>
</dbReference>
<dbReference type="STRING" id="1481914.JCM19241_599"/>
<dbReference type="SMART" id="SM00895">
    <property type="entry name" value="FCD"/>
    <property type="match status" value="1"/>
</dbReference>
<comment type="caution">
    <text evidence="5">The sequence shown here is derived from an EMBL/GenBank/DDBJ whole genome shotgun (WGS) entry which is preliminary data.</text>
</comment>
<dbReference type="Gene3D" id="1.10.10.10">
    <property type="entry name" value="Winged helix-like DNA-binding domain superfamily/Winged helix DNA-binding domain"/>
    <property type="match status" value="1"/>
</dbReference>
<dbReference type="SUPFAM" id="SSF46785">
    <property type="entry name" value="Winged helix' DNA-binding domain"/>
    <property type="match status" value="1"/>
</dbReference>
<evidence type="ECO:0000313" key="6">
    <source>
        <dbReference type="Proteomes" id="UP000031666"/>
    </source>
</evidence>
<accession>A0A0B8QCB1</accession>
<dbReference type="Pfam" id="PF00392">
    <property type="entry name" value="GntR"/>
    <property type="match status" value="1"/>
</dbReference>
<dbReference type="InterPro" id="IPR000524">
    <property type="entry name" value="Tscrpt_reg_HTH_GntR"/>
</dbReference>
<evidence type="ECO:0000256" key="2">
    <source>
        <dbReference type="ARBA" id="ARBA00023125"/>
    </source>
</evidence>
<name>A0A0B8QCB1_9VIBR</name>
<dbReference type="SMART" id="SM00345">
    <property type="entry name" value="HTH_GNTR"/>
    <property type="match status" value="1"/>
</dbReference>
<dbReference type="EMBL" id="BBSC01000005">
    <property type="protein sequence ID" value="GAM76301.1"/>
    <property type="molecule type" value="Genomic_DNA"/>
</dbReference>
<proteinExistence type="predicted"/>
<dbReference type="PROSITE" id="PS50949">
    <property type="entry name" value="HTH_GNTR"/>
    <property type="match status" value="1"/>
</dbReference>
<gene>
    <name evidence="5" type="ORF">JCM19241_599</name>
</gene>
<feature type="domain" description="HTH gntR-type" evidence="4">
    <location>
        <begin position="5"/>
        <end position="75"/>
    </location>
</feature>
<sequence>MTTKQKQTERVALAIKDWIMQQDLEPGDRLPGEAEIMETWEASKSTVREAMRILEAQGLIKTKSGPKGGTFVREVPESKVNVILSNYLFFKDVSIRDLYQLRIALEPQIAEDLAGKLSNQQLNELALQVDKYTQPPSDVLEERQHHIEALEFHRMLAEFSGNELLKMVVRFTAQMLSDLTVYRKLYEPRNYKLWRTGIESQMALIDALREGDGAKARQIMTEHMQAAMALWNLKKRR</sequence>
<dbReference type="InterPro" id="IPR011711">
    <property type="entry name" value="GntR_C"/>
</dbReference>
<keyword evidence="2" id="KW-0238">DNA-binding</keyword>
<protein>
    <submittedName>
        <fullName evidence="5">Transcriptional regulator</fullName>
    </submittedName>
</protein>
<dbReference type="Proteomes" id="UP000031666">
    <property type="component" value="Unassembled WGS sequence"/>
</dbReference>
<dbReference type="SUPFAM" id="SSF48008">
    <property type="entry name" value="GntR ligand-binding domain-like"/>
    <property type="match status" value="1"/>
</dbReference>
<dbReference type="InterPro" id="IPR008920">
    <property type="entry name" value="TF_FadR/GntR_C"/>
</dbReference>
<organism evidence="5 6">
    <name type="scientific">Vibrio ishigakensis</name>
    <dbReference type="NCBI Taxonomy" id="1481914"/>
    <lineage>
        <taxon>Bacteria</taxon>
        <taxon>Pseudomonadati</taxon>
        <taxon>Pseudomonadota</taxon>
        <taxon>Gammaproteobacteria</taxon>
        <taxon>Vibrionales</taxon>
        <taxon>Vibrionaceae</taxon>
        <taxon>Vibrio</taxon>
    </lineage>
</organism>
<evidence type="ECO:0000256" key="3">
    <source>
        <dbReference type="ARBA" id="ARBA00023163"/>
    </source>
</evidence>